<reference evidence="8 10" key="1">
    <citation type="submission" date="2017-08" db="EMBL/GenBank/DDBJ databases">
        <title>Draft Genome Sequence of the Marine Bacterium Oceanimonas baumannii ATCC 700832.</title>
        <authorList>
            <person name="Mcclelland W.D."/>
            <person name="Brennan M.A."/>
            <person name="Trachtenberg A.M."/>
            <person name="Maclea K.S."/>
        </authorList>
    </citation>
    <scope>NUCLEOTIDE SEQUENCE [LARGE SCALE GENOMIC DNA]</scope>
    <source>
        <strain evidence="8 10">ATCC 700832</strain>
    </source>
</reference>
<dbReference type="InterPro" id="IPR008766">
    <property type="entry name" value="Replication_gene_A-like"/>
</dbReference>
<evidence type="ECO:0000256" key="3">
    <source>
        <dbReference type="ARBA" id="ARBA00022705"/>
    </source>
</evidence>
<evidence type="ECO:0000256" key="2">
    <source>
        <dbReference type="ARBA" id="ARBA00009260"/>
    </source>
</evidence>
<dbReference type="Proteomes" id="UP000295058">
    <property type="component" value="Unassembled WGS sequence"/>
</dbReference>
<dbReference type="GO" id="GO:0004519">
    <property type="term" value="F:endonuclease activity"/>
    <property type="evidence" value="ECO:0007669"/>
    <property type="project" value="UniProtKB-KW"/>
</dbReference>
<keyword evidence="6" id="KW-0378">Hydrolase</keyword>
<comment type="caution">
    <text evidence="8">The sequence shown here is derived from an EMBL/GenBank/DDBJ whole genome shotgun (WGS) entry which is preliminary data.</text>
</comment>
<evidence type="ECO:0000256" key="6">
    <source>
        <dbReference type="ARBA" id="ARBA00022801"/>
    </source>
</evidence>
<dbReference type="EMBL" id="SODO01000002">
    <property type="protein sequence ID" value="TDW61386.1"/>
    <property type="molecule type" value="Genomic_DNA"/>
</dbReference>
<dbReference type="Proteomes" id="UP000243640">
    <property type="component" value="Unassembled WGS sequence"/>
</dbReference>
<keyword evidence="5" id="KW-0255">Endonuclease</keyword>
<keyword evidence="3" id="KW-0235">DNA replication</keyword>
<name>A0A235CLK0_9GAMM</name>
<protein>
    <submittedName>
        <fullName evidence="9">Bacteriophage replication gene A protein</fullName>
    </submittedName>
</protein>
<gene>
    <name evidence="8" type="ORF">B6S09_04160</name>
    <name evidence="9" type="ORF">LY04_00924</name>
</gene>
<dbReference type="RefSeq" id="WP_094277251.1">
    <property type="nucleotide sequence ID" value="NZ_NQJF01000003.1"/>
</dbReference>
<accession>A0A235CLK0</accession>
<evidence type="ECO:0000256" key="1">
    <source>
        <dbReference type="ARBA" id="ARBA00003293"/>
    </source>
</evidence>
<sequence>MSIKLPPSIVRAPVPVAIPAYVAGEKVIQSLFTGPTGPEDLAFIEDSLKGLELKAAGKLFSEYQRRRKQYKAKSANIWLRMAAGVAREQQERFPVSLKRINEEKRREEVAREWAGQVAAIIDNLTNGFTTTQPAAELLAAAMAPARQWGFSPVLPDLSKEVTDKHLDHAASALARLQDDSWWLRQIRRAYQRHQELIAIMSGDVRRGVSPYVSHRAFMEYRANKTAQARWLADMLVVNEEEELELSLAEAHAASVSNPEVRRVELMVRMRGFEDLAWEQGHAAEFYTWTTPSRFHAWNTVKADRGRSVRNKRYRGTSPKDAQAYLCKQWAKARAAMARAGITVYGFRVVEPHHDGTPHWHMLLFVAPDQRDELRDILGHYACEHDQGEIKNNRSARFDVLAIDPEYGSATGYIAKYIAKNIDGHRVGDDYEAEAQASDTAINVAAWASLWGIRQFQQIGGPAVTVWRELRRLREAVQDPLIELARRAADAGNWAEYIGSMGGVSLPREDRPVKLAHLVIPCASKYGEDLRRLVGVTSAGGCSMRTRLDGWTVIRKSKVLGCGERSELPLSGGSRAPWSSDNNCTGQIELPPLAAELARAGLDSVDRARMESGAVVVVDGLYHWIRDGRFYQSRHRPQFGRSPAPNGNNAWAESREMDRCQQHWLKRQAMAVLIGQLQLDDYIKGAFDTFQAVHILKTVLDKERREAPASFQQNNHLLRLSGFVSSCQSQGDAL</sequence>
<dbReference type="AlphaFoldDB" id="A0A235CLK0"/>
<proteinExistence type="inferred from homology"/>
<keyword evidence="4" id="KW-0540">Nuclease</keyword>
<dbReference type="GO" id="GO:0016787">
    <property type="term" value="F:hydrolase activity"/>
    <property type="evidence" value="ECO:0007669"/>
    <property type="project" value="UniProtKB-KW"/>
</dbReference>
<dbReference type="OrthoDB" id="5568266at2"/>
<evidence type="ECO:0000313" key="11">
    <source>
        <dbReference type="Proteomes" id="UP000295058"/>
    </source>
</evidence>
<evidence type="ECO:0000313" key="10">
    <source>
        <dbReference type="Proteomes" id="UP000243640"/>
    </source>
</evidence>
<evidence type="ECO:0000313" key="9">
    <source>
        <dbReference type="EMBL" id="TDW61386.1"/>
    </source>
</evidence>
<evidence type="ECO:0000256" key="4">
    <source>
        <dbReference type="ARBA" id="ARBA00022722"/>
    </source>
</evidence>
<evidence type="ECO:0000313" key="8">
    <source>
        <dbReference type="EMBL" id="OYD25420.1"/>
    </source>
</evidence>
<evidence type="ECO:0000256" key="5">
    <source>
        <dbReference type="ARBA" id="ARBA00022759"/>
    </source>
</evidence>
<dbReference type="Pfam" id="PF05840">
    <property type="entry name" value="Phage_GPA"/>
    <property type="match status" value="1"/>
</dbReference>
<reference evidence="9 11" key="2">
    <citation type="submission" date="2019-03" db="EMBL/GenBank/DDBJ databases">
        <title>Genomic Encyclopedia of Archaeal and Bacterial Type Strains, Phase II (KMG-II): from individual species to whole genera.</title>
        <authorList>
            <person name="Goeker M."/>
        </authorList>
    </citation>
    <scope>NUCLEOTIDE SEQUENCE [LARGE SCALE GENOMIC DNA]</scope>
    <source>
        <strain evidence="9 11">DSM 15594</strain>
    </source>
</reference>
<comment type="similarity">
    <text evidence="2">Belongs to the phage GPA family.</text>
</comment>
<feature type="domain" description="Replication gene A protein-like" evidence="7">
    <location>
        <begin position="103"/>
        <end position="423"/>
    </location>
</feature>
<dbReference type="EMBL" id="NQJF01000003">
    <property type="protein sequence ID" value="OYD25420.1"/>
    <property type="molecule type" value="Genomic_DNA"/>
</dbReference>
<dbReference type="GO" id="GO:0006260">
    <property type="term" value="P:DNA replication"/>
    <property type="evidence" value="ECO:0007669"/>
    <property type="project" value="UniProtKB-KW"/>
</dbReference>
<comment type="function">
    <text evidence="1">Possible endonuclease which induces a single-strand cut and initiates DNA replication.</text>
</comment>
<keyword evidence="11" id="KW-1185">Reference proteome</keyword>
<evidence type="ECO:0000259" key="7">
    <source>
        <dbReference type="Pfam" id="PF05840"/>
    </source>
</evidence>
<organism evidence="8 10">
    <name type="scientific">Oceanimonas baumannii</name>
    <dbReference type="NCBI Taxonomy" id="129578"/>
    <lineage>
        <taxon>Bacteria</taxon>
        <taxon>Pseudomonadati</taxon>
        <taxon>Pseudomonadota</taxon>
        <taxon>Gammaproteobacteria</taxon>
        <taxon>Aeromonadales</taxon>
        <taxon>Aeromonadaceae</taxon>
        <taxon>Oceanimonas</taxon>
    </lineage>
</organism>